<reference evidence="3" key="1">
    <citation type="submission" date="2025-08" db="UniProtKB">
        <authorList>
            <consortium name="RefSeq"/>
        </authorList>
    </citation>
    <scope>IDENTIFICATION</scope>
    <source>
        <tissue evidence="3">Whole body</tissue>
    </source>
</reference>
<feature type="compositionally biased region" description="Basic and acidic residues" evidence="1">
    <location>
        <begin position="446"/>
        <end position="456"/>
    </location>
</feature>
<dbReference type="RefSeq" id="XP_024868010.1">
    <property type="nucleotide sequence ID" value="XM_025012242.1"/>
</dbReference>
<accession>A0A6J1PFH5</accession>
<gene>
    <name evidence="3" type="primary">LOC112452160</name>
</gene>
<feature type="compositionally biased region" description="Polar residues" evidence="1">
    <location>
        <begin position="649"/>
        <end position="659"/>
    </location>
</feature>
<organism evidence="2 3">
    <name type="scientific">Temnothorax curvispinosus</name>
    <dbReference type="NCBI Taxonomy" id="300111"/>
    <lineage>
        <taxon>Eukaryota</taxon>
        <taxon>Metazoa</taxon>
        <taxon>Ecdysozoa</taxon>
        <taxon>Arthropoda</taxon>
        <taxon>Hexapoda</taxon>
        <taxon>Insecta</taxon>
        <taxon>Pterygota</taxon>
        <taxon>Neoptera</taxon>
        <taxon>Endopterygota</taxon>
        <taxon>Hymenoptera</taxon>
        <taxon>Apocrita</taxon>
        <taxon>Aculeata</taxon>
        <taxon>Formicoidea</taxon>
        <taxon>Formicidae</taxon>
        <taxon>Myrmicinae</taxon>
        <taxon>Temnothorax</taxon>
    </lineage>
</organism>
<proteinExistence type="predicted"/>
<dbReference type="GeneID" id="112452160"/>
<feature type="region of interest" description="Disordered" evidence="1">
    <location>
        <begin position="243"/>
        <end position="267"/>
    </location>
</feature>
<feature type="compositionally biased region" description="Basic and acidic residues" evidence="1">
    <location>
        <begin position="46"/>
        <end position="55"/>
    </location>
</feature>
<evidence type="ECO:0000256" key="1">
    <source>
        <dbReference type="SAM" id="MobiDB-lite"/>
    </source>
</evidence>
<protein>
    <submittedName>
        <fullName evidence="3">Uncharacterized protein LOC112452160 isoform X2</fullName>
    </submittedName>
</protein>
<feature type="compositionally biased region" description="Basic and acidic residues" evidence="1">
    <location>
        <begin position="632"/>
        <end position="641"/>
    </location>
</feature>
<sequence>MSNQRRRAHDFTDSLSSFRLTISKGEIIPRASSENRLNDMRNTQGEAEKYSRSRNKSRDSIILAGSLASQRCSSLSDLCNTAQESYNATYDNKQPQSMDTLDSTSYLSIKPDLNKCINLFHNEHLIKEYDTLEKQLNTTLPETSANINIRHLSNMAEEQQSFNKRQRSVSIDSLENTVLLGQELTRSKSYTTFDRILNRDTNHNIKADQLSSKIVTSCSENVEKIIPSFNALKLSQSSALPRRKDDSYLAEDERHDSTSSETSSKEELDPLELRTFLHSLADEKPLKEATVQQRLLRRLSANCYDSPKGFTEGLLTIIEESIINDSLQYPEVSVYRFNEELRRMCKFIEDETIPEWPQSPGMSTSIYARRKSQECKSNVSWKSLFPGTPLNNNKTLCSTPISPRRNIRSPKKICRRKSKNTSTLLLDSTNNFEHLEAYCETLYPEESRSLSGRKDSQSQSSSRSMEDIRRAYESQMASLEDSFNIQEEIRKAGTCTSVNQHLNKTPKTQNLQHRLVSNEKYDKTKSKKDTFNQRTQRSKHREIIELESSLMYEIAKERQRCIDTAKIMEINENSESVEDIHPKIVISKSSPTTNDDKFKKILMCVKKYQDYLEERRPILNLLHGAKLNSPRTPRDGKDIRAKKSKKMSNENLDSCSSILLGNKSLRTPKRSPGKKSISPSSAKHRPTKTFVSKPRLFMTPGKTPVKGCRPKRQYFPTLLPNLNKQDESTMKKIYRQMENYDHVVSPVGMYIKGKKPYLKKNLQSKTDEEVFTSERKQTQSPSPRIMKFRPSPRQTEKVTGTTIGDEKIMEAKTKNGKSYT</sequence>
<feature type="region of interest" description="Disordered" evidence="1">
    <location>
        <begin position="624"/>
        <end position="687"/>
    </location>
</feature>
<feature type="compositionally biased region" description="Basic and acidic residues" evidence="1">
    <location>
        <begin position="804"/>
        <end position="813"/>
    </location>
</feature>
<feature type="compositionally biased region" description="Basic and acidic residues" evidence="1">
    <location>
        <begin position="765"/>
        <end position="777"/>
    </location>
</feature>
<dbReference type="AlphaFoldDB" id="A0A6J1PFH5"/>
<feature type="region of interest" description="Disordered" evidence="1">
    <location>
        <begin position="446"/>
        <end position="468"/>
    </location>
</feature>
<keyword evidence="2" id="KW-1185">Reference proteome</keyword>
<name>A0A6J1PFH5_9HYME</name>
<feature type="region of interest" description="Disordered" evidence="1">
    <location>
        <begin position="763"/>
        <end position="820"/>
    </location>
</feature>
<feature type="compositionally biased region" description="Polar residues" evidence="1">
    <location>
        <begin position="32"/>
        <end position="45"/>
    </location>
</feature>
<evidence type="ECO:0000313" key="3">
    <source>
        <dbReference type="RefSeq" id="XP_024868010.1"/>
    </source>
</evidence>
<dbReference type="Proteomes" id="UP000504618">
    <property type="component" value="Unplaced"/>
</dbReference>
<evidence type="ECO:0000313" key="2">
    <source>
        <dbReference type="Proteomes" id="UP000504618"/>
    </source>
</evidence>
<feature type="region of interest" description="Disordered" evidence="1">
    <location>
        <begin position="31"/>
        <end position="55"/>
    </location>
</feature>